<name>A0A3T0D7U9_9FIRM</name>
<proteinExistence type="predicted"/>
<sequence length="247" mass="29756">MYNVFLYDGTFEGLLTCIDEILSTHINEDEVVIVEKDKYQPMFFDNPVYVALDKNRSQELRQKVINASDKVTFKKIYYCFLSEAQNKETYIYKYIKLILKHGKKVKYLYHDDVVNFVEKASKNVSREIGKYMGLMRFNEIKGGVLYAQFEPTNDILVPISYFFKERLKSFKWIIHDKKRSKLSIYDTRMIKFLNGMNLNASFSDNENLYQKLWKLYFKTMAIEERKNLKLQRQNMPKKYWKYLIEKN</sequence>
<dbReference type="AlphaFoldDB" id="A0A3T0D7U9"/>
<dbReference type="InterPro" id="IPR025404">
    <property type="entry name" value="DUF4130"/>
</dbReference>
<evidence type="ECO:0000313" key="3">
    <source>
        <dbReference type="Proteomes" id="UP000282930"/>
    </source>
</evidence>
<protein>
    <submittedName>
        <fullName evidence="2">DNA metabolism protein</fullName>
    </submittedName>
</protein>
<gene>
    <name evidence="2" type="ORF">ELD05_09745</name>
</gene>
<accession>A0A3T0D7U9</accession>
<dbReference type="InterPro" id="IPR023875">
    <property type="entry name" value="DNA_repair_put"/>
</dbReference>
<keyword evidence="3" id="KW-1185">Reference proteome</keyword>
<dbReference type="RefSeq" id="WP_127352278.1">
    <property type="nucleotide sequence ID" value="NZ_CP034791.1"/>
</dbReference>
<dbReference type="NCBIfam" id="TIGR03915">
    <property type="entry name" value="SAM_7_link_chp"/>
    <property type="match status" value="1"/>
</dbReference>
<organism evidence="2 3">
    <name type="scientific">Caldicellulosiruptor changbaiensis</name>
    <dbReference type="NCBI Taxonomy" id="1222016"/>
    <lineage>
        <taxon>Bacteria</taxon>
        <taxon>Bacillati</taxon>
        <taxon>Bacillota</taxon>
        <taxon>Bacillota incertae sedis</taxon>
        <taxon>Caldicellulosiruptorales</taxon>
        <taxon>Caldicellulosiruptoraceae</taxon>
        <taxon>Caldicellulosiruptor</taxon>
    </lineage>
</organism>
<dbReference type="Proteomes" id="UP000282930">
    <property type="component" value="Chromosome"/>
</dbReference>
<evidence type="ECO:0000313" key="2">
    <source>
        <dbReference type="EMBL" id="AZT90902.1"/>
    </source>
</evidence>
<feature type="domain" description="DUF4130" evidence="1">
    <location>
        <begin position="86"/>
        <end position="245"/>
    </location>
</feature>
<dbReference type="EMBL" id="CP034791">
    <property type="protein sequence ID" value="AZT90902.1"/>
    <property type="molecule type" value="Genomic_DNA"/>
</dbReference>
<reference evidence="2 3" key="1">
    <citation type="submission" date="2018-12" db="EMBL/GenBank/DDBJ databases">
        <title>Genome sequence from the cellulolytic species, Caldicellulosiruptor changbaiensis.</title>
        <authorList>
            <person name="Blumer-Schuette S.E."/>
            <person name="Mendoza C."/>
        </authorList>
    </citation>
    <scope>NUCLEOTIDE SEQUENCE [LARGE SCALE GENOMIC DNA]</scope>
    <source>
        <strain evidence="2 3">CBS-Z</strain>
    </source>
</reference>
<evidence type="ECO:0000259" key="1">
    <source>
        <dbReference type="Pfam" id="PF13566"/>
    </source>
</evidence>
<dbReference type="Pfam" id="PF13566">
    <property type="entry name" value="DUF4130"/>
    <property type="match status" value="1"/>
</dbReference>
<dbReference type="KEGG" id="ccha:ELD05_09745"/>